<dbReference type="InterPro" id="IPR006652">
    <property type="entry name" value="Kelch_1"/>
</dbReference>
<feature type="region of interest" description="Disordered" evidence="1">
    <location>
        <begin position="31"/>
        <end position="50"/>
    </location>
</feature>
<dbReference type="SUPFAM" id="SSF50965">
    <property type="entry name" value="Galactose oxidase, central domain"/>
    <property type="match status" value="1"/>
</dbReference>
<dbReference type="InterPro" id="IPR015915">
    <property type="entry name" value="Kelch-typ_b-propeller"/>
</dbReference>
<dbReference type="RefSeq" id="WP_211423337.1">
    <property type="nucleotide sequence ID" value="NZ_CP072643.1"/>
</dbReference>
<dbReference type="InterPro" id="IPR052637">
    <property type="entry name" value="KLHDC3-like"/>
</dbReference>
<reference evidence="2 3" key="1">
    <citation type="submission" date="2021-03" db="EMBL/GenBank/DDBJ databases">
        <title>Genomic and phenotypic characterization of Chloracidobacterium isolates provides evidence for multiple species.</title>
        <authorList>
            <person name="Saini M.K."/>
            <person name="Costas A.M.G."/>
            <person name="Tank M."/>
            <person name="Bryant D.A."/>
        </authorList>
    </citation>
    <scope>NUCLEOTIDE SEQUENCE [LARGE SCALE GENOMIC DNA]</scope>
    <source>
        <strain evidence="2 3">N</strain>
    </source>
</reference>
<evidence type="ECO:0000313" key="2">
    <source>
        <dbReference type="EMBL" id="QUV95097.1"/>
    </source>
</evidence>
<dbReference type="EMBL" id="CP072643">
    <property type="protein sequence ID" value="QUV95097.1"/>
    <property type="molecule type" value="Genomic_DNA"/>
</dbReference>
<sequence length="1309" mass="140172">MSSRLLTRLGLVLMLCLHPLLLSLPPTLASGGTPRPLRPSQPPAHTRTAPTTLALPGAAQWRTLTLDERVRYRRAIEQVYWKRRRWEATTPKPAFDRLFSQPQLRALVADELCQQHALDLLWHHAPTPAELHAEVSRMMRHSKQPEVLQELFAALDNDPIAIAECLARPVLVRQRLQADYARDRRFHGRLEAQVRQALEIAPAVETLSRLGAVCTEVEFIRRDRPEAFAVADLRRLPVSGADWEHEMARLAERFGSHPAKLAPGMVTPLCEDDERFFIQQLQAIESDRVRLVTAEWRKVDFDTWWAQVRANYSPVIPTVSGSFPELRAPGAVESGFPEAIAGNDNRWAQDAGDGVPSARFRHTAVWTGVEMIVWGGFRGTFSGGSPLNTGGRYNPITDTWTPTRVAPSAIGATDAAPAPRVNHTAVWTGTRMIVWGGVSGTPVNSGALYDPVENKWTATRTDPSSSTANDGAPAARFSHVAVWLAQAGRMVVWGGNLNFVGSIPIPTNTGGVYNPETNAWSATATTGAPQARTDHVAVSTGTAMIVFGGVNADGGRLNSGGIYTPSNNTWTATSTTNAPGLFTPSAVWTGTELLVWGSVAGAPAPTVAGARYNPGNNTWTAIATAGAPTPRVNQSTVWTGTEMIVWGGAALDVRFNDGGRYNPATNTWTPVTTVGAPSGRENHTAIWTDAYAEPNQNATKYMIVWGGQGGDATGGRYDPLTNTWLPTATTPVPIAREGHTAVNTGVEMIIWGGASAGVRTLTGGRYNLATAQWLPTSTQGAPGAAINLPPVGHTAVWTGSEMIIWGGQTNAGGRYNPVTNTWTPTSLTNAPSAREEHTAVWTGSEMIVWGGRFTNPSNNETNYFDNGGRYNPATDTWAATAADGRPGPRSRHTAVWTGSEMIVWGGVTFADNRFSELRTGGRYNPTTNTWTPTRTDPTSSGGTDGAPDARFDHTAIWTGDRMIVWGGATTAARAFNSGALYNPAADTWAATSANGVPSARSGHTAVWTGREMIVWGDAGATGGRYNPTFDFWRPVETEGAPDLTASHTAIWDATRRQMVVWGGRGSGGVSNALGAYGARGEQGDTVGIFRRGQFFLRNSNTSGNADLAFAFGADGDVPLAGDWNGDGITTVGVFRNGTFFLRNSNDSGVADIAFAYGGAEDIPLAGDWDGNGTTTIGVYRPAERTFFLRNSNTAGNPDIVVVYGEEGDRPIVGDWDGNGTTTVGVVRGNTFLLRNANTGGDADLVFNFGNPDDKVVVGDFDGDGVDTVGVYRVLTFFLRNTNLPGTADFLLVYGADGDVPLVGNWDGQL</sequence>
<evidence type="ECO:0008006" key="4">
    <source>
        <dbReference type="Google" id="ProtNLM"/>
    </source>
</evidence>
<dbReference type="InterPro" id="IPR011043">
    <property type="entry name" value="Gal_Oxase/kelch_b-propeller"/>
</dbReference>
<dbReference type="PANTHER" id="PTHR46461:SF2">
    <property type="entry name" value="ATTRACTIN"/>
    <property type="match status" value="1"/>
</dbReference>
<proteinExistence type="predicted"/>
<dbReference type="Pfam" id="PF24681">
    <property type="entry name" value="Kelch_KLHDC2_KLHL20_DRC7"/>
    <property type="match status" value="2"/>
</dbReference>
<name>A0ABX8B283_9BACT</name>
<dbReference type="SUPFAM" id="SSF117281">
    <property type="entry name" value="Kelch motif"/>
    <property type="match status" value="2"/>
</dbReference>
<dbReference type="SMART" id="SM00612">
    <property type="entry name" value="Kelch"/>
    <property type="match status" value="6"/>
</dbReference>
<keyword evidence="3" id="KW-1185">Reference proteome</keyword>
<dbReference type="Proteomes" id="UP000677668">
    <property type="component" value="Chromosome 2"/>
</dbReference>
<evidence type="ECO:0000256" key="1">
    <source>
        <dbReference type="SAM" id="MobiDB-lite"/>
    </source>
</evidence>
<feature type="region of interest" description="Disordered" evidence="1">
    <location>
        <begin position="923"/>
        <end position="949"/>
    </location>
</feature>
<accession>A0ABX8B283</accession>
<protein>
    <recommendedName>
        <fullName evidence="4">N-acetylneuraminate epimerase</fullName>
    </recommendedName>
</protein>
<evidence type="ECO:0000313" key="3">
    <source>
        <dbReference type="Proteomes" id="UP000677668"/>
    </source>
</evidence>
<organism evidence="2 3">
    <name type="scientific">Chloracidobacterium sp. N</name>
    <dbReference type="NCBI Taxonomy" id="2821540"/>
    <lineage>
        <taxon>Bacteria</taxon>
        <taxon>Pseudomonadati</taxon>
        <taxon>Acidobacteriota</taxon>
        <taxon>Terriglobia</taxon>
        <taxon>Terriglobales</taxon>
        <taxon>Acidobacteriaceae</taxon>
        <taxon>Chloracidobacterium</taxon>
        <taxon>Chloracidobacterium aggregatum</taxon>
    </lineage>
</organism>
<dbReference type="Gene3D" id="2.120.10.80">
    <property type="entry name" value="Kelch-type beta propeller"/>
    <property type="match status" value="4"/>
</dbReference>
<gene>
    <name evidence="2" type="ORF">J8C05_13795</name>
</gene>
<dbReference type="PANTHER" id="PTHR46461">
    <property type="entry name" value="KELCH DOMAIN-CONTAINING PROTEIN 3"/>
    <property type="match status" value="1"/>
</dbReference>
<feature type="compositionally biased region" description="Low complexity" evidence="1">
    <location>
        <begin position="925"/>
        <end position="938"/>
    </location>
</feature>